<dbReference type="InterPro" id="IPR022572">
    <property type="entry name" value="DNA_rep/recomb_RecO_N"/>
</dbReference>
<dbReference type="SUPFAM" id="SSF50249">
    <property type="entry name" value="Nucleic acid-binding proteins"/>
    <property type="match status" value="1"/>
</dbReference>
<protein>
    <recommendedName>
        <fullName evidence="3 8">DNA repair protein RecO</fullName>
    </recommendedName>
    <alternativeName>
        <fullName evidence="7 8">Recombination protein O</fullName>
    </alternativeName>
</protein>
<dbReference type="InterPro" id="IPR037278">
    <property type="entry name" value="ARFGAP/RecO"/>
</dbReference>
<gene>
    <name evidence="8 10" type="primary">recO</name>
    <name evidence="10" type="ORF">IOQ59_18055</name>
</gene>
<dbReference type="GO" id="GO:0006302">
    <property type="term" value="P:double-strand break repair"/>
    <property type="evidence" value="ECO:0007669"/>
    <property type="project" value="TreeGrafter"/>
</dbReference>
<comment type="caution">
    <text evidence="10">The sequence shown here is derived from an EMBL/GenBank/DDBJ whole genome shotgun (WGS) entry which is preliminary data.</text>
</comment>
<dbReference type="GO" id="GO:0043590">
    <property type="term" value="C:bacterial nucleoid"/>
    <property type="evidence" value="ECO:0007669"/>
    <property type="project" value="TreeGrafter"/>
</dbReference>
<dbReference type="NCBIfam" id="TIGR00613">
    <property type="entry name" value="reco"/>
    <property type="match status" value="1"/>
</dbReference>
<dbReference type="AlphaFoldDB" id="A0A8J7FGE5"/>
<evidence type="ECO:0000256" key="2">
    <source>
        <dbReference type="ARBA" id="ARBA00007452"/>
    </source>
</evidence>
<evidence type="ECO:0000256" key="7">
    <source>
        <dbReference type="ARBA" id="ARBA00033409"/>
    </source>
</evidence>
<keyword evidence="11" id="KW-1185">Reference proteome</keyword>
<dbReference type="InterPro" id="IPR012340">
    <property type="entry name" value="NA-bd_OB-fold"/>
</dbReference>
<comment type="function">
    <text evidence="1 8">Involved in DNA repair and RecF pathway recombination.</text>
</comment>
<keyword evidence="6 8" id="KW-0234">DNA repair</keyword>
<dbReference type="HAMAP" id="MF_00201">
    <property type="entry name" value="RecO"/>
    <property type="match status" value="1"/>
</dbReference>
<dbReference type="InterPro" id="IPR042242">
    <property type="entry name" value="RecO_C"/>
</dbReference>
<evidence type="ECO:0000313" key="11">
    <source>
        <dbReference type="Proteomes" id="UP000640333"/>
    </source>
</evidence>
<feature type="domain" description="DNA replication/recombination mediator RecO N-terminal" evidence="9">
    <location>
        <begin position="9"/>
        <end position="79"/>
    </location>
</feature>
<dbReference type="PANTHER" id="PTHR33991:SF1">
    <property type="entry name" value="DNA REPAIR PROTEIN RECO"/>
    <property type="match status" value="1"/>
</dbReference>
<dbReference type="EMBL" id="JADEYS010000023">
    <property type="protein sequence ID" value="MBE9399169.1"/>
    <property type="molecule type" value="Genomic_DNA"/>
</dbReference>
<dbReference type="Pfam" id="PF02565">
    <property type="entry name" value="RecO_C"/>
    <property type="match status" value="1"/>
</dbReference>
<keyword evidence="5 8" id="KW-0233">DNA recombination</keyword>
<proteinExistence type="inferred from homology"/>
<dbReference type="Gene3D" id="2.40.50.140">
    <property type="entry name" value="Nucleic acid-binding proteins"/>
    <property type="match status" value="1"/>
</dbReference>
<dbReference type="PANTHER" id="PTHR33991">
    <property type="entry name" value="DNA REPAIR PROTEIN RECO"/>
    <property type="match status" value="1"/>
</dbReference>
<dbReference type="Pfam" id="PF11967">
    <property type="entry name" value="RecO_N"/>
    <property type="match status" value="1"/>
</dbReference>
<dbReference type="RefSeq" id="WP_193954866.1">
    <property type="nucleotide sequence ID" value="NZ_JADEYS010000023.1"/>
</dbReference>
<evidence type="ECO:0000256" key="5">
    <source>
        <dbReference type="ARBA" id="ARBA00023172"/>
    </source>
</evidence>
<organism evidence="10 11">
    <name type="scientific">Pontibacterium sinense</name>
    <dbReference type="NCBI Taxonomy" id="2781979"/>
    <lineage>
        <taxon>Bacteria</taxon>
        <taxon>Pseudomonadati</taxon>
        <taxon>Pseudomonadota</taxon>
        <taxon>Gammaproteobacteria</taxon>
        <taxon>Oceanospirillales</taxon>
        <taxon>Oceanospirillaceae</taxon>
        <taxon>Pontibacterium</taxon>
    </lineage>
</organism>
<evidence type="ECO:0000259" key="9">
    <source>
        <dbReference type="Pfam" id="PF11967"/>
    </source>
</evidence>
<dbReference type="Proteomes" id="UP000640333">
    <property type="component" value="Unassembled WGS sequence"/>
</dbReference>
<evidence type="ECO:0000256" key="6">
    <source>
        <dbReference type="ARBA" id="ARBA00023204"/>
    </source>
</evidence>
<evidence type="ECO:0000256" key="3">
    <source>
        <dbReference type="ARBA" id="ARBA00021310"/>
    </source>
</evidence>
<dbReference type="SUPFAM" id="SSF57863">
    <property type="entry name" value="ArfGap/RecO-like zinc finger"/>
    <property type="match status" value="1"/>
</dbReference>
<comment type="similarity">
    <text evidence="2 8">Belongs to the RecO family.</text>
</comment>
<dbReference type="Gene3D" id="1.20.1440.120">
    <property type="entry name" value="Recombination protein O, C-terminal domain"/>
    <property type="match status" value="1"/>
</dbReference>
<evidence type="ECO:0000256" key="1">
    <source>
        <dbReference type="ARBA" id="ARBA00003065"/>
    </source>
</evidence>
<accession>A0A8J7FGE5</accession>
<name>A0A8J7FGE5_9GAMM</name>
<reference evidence="10" key="1">
    <citation type="submission" date="2020-10" db="EMBL/GenBank/DDBJ databases">
        <title>Bacterium isolated from coastal waters sediment.</title>
        <authorList>
            <person name="Chen R.-J."/>
            <person name="Lu D.-C."/>
            <person name="Zhu K.-L."/>
            <person name="Du Z.-J."/>
        </authorList>
    </citation>
    <scope>NUCLEOTIDE SEQUENCE</scope>
    <source>
        <strain evidence="10">N1Y112</strain>
    </source>
</reference>
<keyword evidence="4 8" id="KW-0227">DNA damage</keyword>
<dbReference type="InterPro" id="IPR003717">
    <property type="entry name" value="RecO"/>
</dbReference>
<evidence type="ECO:0000256" key="4">
    <source>
        <dbReference type="ARBA" id="ARBA00022763"/>
    </source>
</evidence>
<dbReference type="GO" id="GO:0006310">
    <property type="term" value="P:DNA recombination"/>
    <property type="evidence" value="ECO:0007669"/>
    <property type="project" value="UniProtKB-UniRule"/>
</dbReference>
<sequence>MEYLVDGQAAYVLHSRPYRDTSLLVDFFTLEHGKVSVVVRGAKRPNSKLRPVIQPFLPLQVGWRGRQDLKNLTLAEPVDANPFLTGTPLMCGLYLNELMTRLLQPLDPHPHLYVYYQYVINELRSGQDIEGALRTFERRLLIELGHTPDLTGLDPDGIYLCEPEQGLQRIAQPTDRNRMRCFYGRHLQAIEQDSYDQPVVRQAAKRLMRLLIDQLLGDKPLRSRELFQKR</sequence>
<evidence type="ECO:0000256" key="8">
    <source>
        <dbReference type="HAMAP-Rule" id="MF_00201"/>
    </source>
</evidence>
<evidence type="ECO:0000313" key="10">
    <source>
        <dbReference type="EMBL" id="MBE9399169.1"/>
    </source>
</evidence>